<dbReference type="InterPro" id="IPR000060">
    <property type="entry name" value="BCCT_transptr"/>
</dbReference>
<keyword evidence="10" id="KW-1185">Reference proteome</keyword>
<evidence type="ECO:0000256" key="8">
    <source>
        <dbReference type="SAM" id="Phobius"/>
    </source>
</evidence>
<keyword evidence="3" id="KW-1003">Cell membrane</keyword>
<gene>
    <name evidence="9" type="ORF">GBAR_LOCUS25308</name>
</gene>
<feature type="transmembrane region" description="Helical" evidence="8">
    <location>
        <begin position="300"/>
        <end position="322"/>
    </location>
</feature>
<feature type="transmembrane region" description="Helical" evidence="8">
    <location>
        <begin position="120"/>
        <end position="152"/>
    </location>
</feature>
<feature type="transmembrane region" description="Helical" evidence="8">
    <location>
        <begin position="334"/>
        <end position="359"/>
    </location>
</feature>
<feature type="region of interest" description="Disordered" evidence="7">
    <location>
        <begin position="1"/>
        <end position="24"/>
    </location>
</feature>
<evidence type="ECO:0000256" key="5">
    <source>
        <dbReference type="ARBA" id="ARBA00022989"/>
    </source>
</evidence>
<evidence type="ECO:0000256" key="4">
    <source>
        <dbReference type="ARBA" id="ARBA00022692"/>
    </source>
</evidence>
<feature type="transmembrane region" description="Helical" evidence="8">
    <location>
        <begin position="394"/>
        <end position="423"/>
    </location>
</feature>
<protein>
    <submittedName>
        <fullName evidence="9">Glycine betaine/proline/choline transporter VP1723</fullName>
    </submittedName>
</protein>
<dbReference type="GO" id="GO:0022857">
    <property type="term" value="F:transmembrane transporter activity"/>
    <property type="evidence" value="ECO:0007669"/>
    <property type="project" value="InterPro"/>
</dbReference>
<feature type="transmembrane region" description="Helical" evidence="8">
    <location>
        <begin position="173"/>
        <end position="200"/>
    </location>
</feature>
<name>A0AA35TDV2_GEOBA</name>
<dbReference type="Proteomes" id="UP001174909">
    <property type="component" value="Unassembled WGS sequence"/>
</dbReference>
<feature type="transmembrane region" description="Helical" evidence="8">
    <location>
        <begin position="79"/>
        <end position="100"/>
    </location>
</feature>
<dbReference type="AlphaFoldDB" id="A0AA35TDV2"/>
<comment type="subcellular location">
    <subcellularLocation>
        <location evidence="1">Cell membrane</location>
        <topology evidence="1">Multi-pass membrane protein</topology>
    </subcellularLocation>
</comment>
<feature type="transmembrane region" description="Helical" evidence="8">
    <location>
        <begin position="220"/>
        <end position="239"/>
    </location>
</feature>
<keyword evidence="2" id="KW-0813">Transport</keyword>
<dbReference type="PANTHER" id="PTHR30047:SF7">
    <property type="entry name" value="HIGH-AFFINITY CHOLINE TRANSPORT PROTEIN"/>
    <property type="match status" value="1"/>
</dbReference>
<comment type="caution">
    <text evidence="9">The sequence shown here is derived from an EMBL/GenBank/DDBJ whole genome shotgun (WGS) entry which is preliminary data.</text>
</comment>
<dbReference type="GO" id="GO:0005886">
    <property type="term" value="C:plasma membrane"/>
    <property type="evidence" value="ECO:0007669"/>
    <property type="project" value="UniProtKB-SubCell"/>
</dbReference>
<accession>A0AA35TDV2</accession>
<feature type="transmembrane region" description="Helical" evidence="8">
    <location>
        <begin position="41"/>
        <end position="59"/>
    </location>
</feature>
<dbReference type="PANTHER" id="PTHR30047">
    <property type="entry name" value="HIGH-AFFINITY CHOLINE TRANSPORT PROTEIN-RELATED"/>
    <property type="match status" value="1"/>
</dbReference>
<evidence type="ECO:0000313" key="10">
    <source>
        <dbReference type="Proteomes" id="UP001174909"/>
    </source>
</evidence>
<keyword evidence="4 8" id="KW-0812">Transmembrane</keyword>
<dbReference type="Pfam" id="PF02028">
    <property type="entry name" value="BCCT"/>
    <property type="match status" value="1"/>
</dbReference>
<evidence type="ECO:0000256" key="1">
    <source>
        <dbReference type="ARBA" id="ARBA00004651"/>
    </source>
</evidence>
<sequence>PCSRSPVLPSSSLSSGHSSSRKPRRKFSKNTREWITINLDWFFLIAANLTLLFCLYVACSPLGKVRLGGADAKPEYSNATWFAMLFAAGVGIGLLFYGVAEPLYYFQKPPLGIPAGTEEAAAVGIAATVFHWGLHGWSIYGLVGLALGYFAYNRGLPLTIRSAFYPLFGDRIWGWPGHIIDTFAIFAGLFGLATSLGLGVKQVTSGLNYLFGVPATNTTMVVLIVVITSIALTSVLAGINVGIKRLSQFNIILALLLLLAIIVLGPTLYIFRSMFAALGSYLVKIVPLSNWVGREDVDFLHGWTTFYFAWWFAWAPFVGTFIARISKGRTVREFIIFVLIPPMVLCLLWFGTFGGTALYQHTVEGYTGVTENVAAWKLEIALFKMFDQLPLTKLLSSVAILLTIVFFVTSSDSGSLILDTIAAGGKVDAPVAQRVFWCTIEGLVAIALLLGGGLNSCRQPRSQPASRSLLLSWEWPSASG</sequence>
<reference evidence="9" key="1">
    <citation type="submission" date="2023-03" db="EMBL/GenBank/DDBJ databases">
        <authorList>
            <person name="Steffen K."/>
            <person name="Cardenas P."/>
        </authorList>
    </citation>
    <scope>NUCLEOTIDE SEQUENCE</scope>
</reference>
<evidence type="ECO:0000313" key="9">
    <source>
        <dbReference type="EMBL" id="CAI8045753.1"/>
    </source>
</evidence>
<keyword evidence="5 8" id="KW-1133">Transmembrane helix</keyword>
<evidence type="ECO:0000256" key="2">
    <source>
        <dbReference type="ARBA" id="ARBA00022448"/>
    </source>
</evidence>
<organism evidence="9 10">
    <name type="scientific">Geodia barretti</name>
    <name type="common">Barrett's horny sponge</name>
    <dbReference type="NCBI Taxonomy" id="519541"/>
    <lineage>
        <taxon>Eukaryota</taxon>
        <taxon>Metazoa</taxon>
        <taxon>Porifera</taxon>
        <taxon>Demospongiae</taxon>
        <taxon>Heteroscleromorpha</taxon>
        <taxon>Tetractinellida</taxon>
        <taxon>Astrophorina</taxon>
        <taxon>Geodiidae</taxon>
        <taxon>Geodia</taxon>
    </lineage>
</organism>
<evidence type="ECO:0000256" key="7">
    <source>
        <dbReference type="SAM" id="MobiDB-lite"/>
    </source>
</evidence>
<feature type="non-terminal residue" evidence="9">
    <location>
        <position position="1"/>
    </location>
</feature>
<evidence type="ECO:0000256" key="6">
    <source>
        <dbReference type="ARBA" id="ARBA00023136"/>
    </source>
</evidence>
<feature type="transmembrane region" description="Helical" evidence="8">
    <location>
        <begin position="251"/>
        <end position="271"/>
    </location>
</feature>
<keyword evidence="6 8" id="KW-0472">Membrane</keyword>
<dbReference type="NCBIfam" id="TIGR00842">
    <property type="entry name" value="bcct"/>
    <property type="match status" value="1"/>
</dbReference>
<dbReference type="EMBL" id="CASHTH010003504">
    <property type="protein sequence ID" value="CAI8045753.1"/>
    <property type="molecule type" value="Genomic_DNA"/>
</dbReference>
<evidence type="ECO:0000256" key="3">
    <source>
        <dbReference type="ARBA" id="ARBA00022475"/>
    </source>
</evidence>
<proteinExistence type="predicted"/>
<feature type="compositionally biased region" description="Low complexity" evidence="7">
    <location>
        <begin position="1"/>
        <end position="18"/>
    </location>
</feature>